<proteinExistence type="predicted"/>
<protein>
    <submittedName>
        <fullName evidence="1">Uncharacterized protein</fullName>
    </submittedName>
</protein>
<dbReference type="AlphaFoldDB" id="A0A9D3W6E5"/>
<organism evidence="1 2">
    <name type="scientific">Gossypium stocksii</name>
    <dbReference type="NCBI Taxonomy" id="47602"/>
    <lineage>
        <taxon>Eukaryota</taxon>
        <taxon>Viridiplantae</taxon>
        <taxon>Streptophyta</taxon>
        <taxon>Embryophyta</taxon>
        <taxon>Tracheophyta</taxon>
        <taxon>Spermatophyta</taxon>
        <taxon>Magnoliopsida</taxon>
        <taxon>eudicotyledons</taxon>
        <taxon>Gunneridae</taxon>
        <taxon>Pentapetalae</taxon>
        <taxon>rosids</taxon>
        <taxon>malvids</taxon>
        <taxon>Malvales</taxon>
        <taxon>Malvaceae</taxon>
        <taxon>Malvoideae</taxon>
        <taxon>Gossypium</taxon>
    </lineage>
</organism>
<keyword evidence="2" id="KW-1185">Reference proteome</keyword>
<comment type="caution">
    <text evidence="1">The sequence shown here is derived from an EMBL/GenBank/DDBJ whole genome shotgun (WGS) entry which is preliminary data.</text>
</comment>
<name>A0A9D3W6E5_9ROSI</name>
<evidence type="ECO:0000313" key="1">
    <source>
        <dbReference type="EMBL" id="KAH1108715.1"/>
    </source>
</evidence>
<evidence type="ECO:0000313" key="2">
    <source>
        <dbReference type="Proteomes" id="UP000828251"/>
    </source>
</evidence>
<reference evidence="1 2" key="1">
    <citation type="journal article" date="2021" name="Plant Biotechnol. J.">
        <title>Multi-omics assisted identification of the key and species-specific regulatory components of drought-tolerant mechanisms in Gossypium stocksii.</title>
        <authorList>
            <person name="Yu D."/>
            <person name="Ke L."/>
            <person name="Zhang D."/>
            <person name="Wu Y."/>
            <person name="Sun Y."/>
            <person name="Mei J."/>
            <person name="Sun J."/>
            <person name="Sun Y."/>
        </authorList>
    </citation>
    <scope>NUCLEOTIDE SEQUENCE [LARGE SCALE GENOMIC DNA]</scope>
    <source>
        <strain evidence="2">cv. E1</strain>
        <tissue evidence="1">Leaf</tissue>
    </source>
</reference>
<gene>
    <name evidence="1" type="ORF">J1N35_012483</name>
</gene>
<dbReference type="EMBL" id="JAIQCV010000004">
    <property type="protein sequence ID" value="KAH1108715.1"/>
    <property type="molecule type" value="Genomic_DNA"/>
</dbReference>
<sequence>MEQHPLAPKMVSKKLSNFSDMVNSREGLENAESILFLPLDRSNDYCKGMLVVRDSNHIQLIELGVDLVLGGREGWWSTLVVFCETSSLGGGLGYM</sequence>
<dbReference type="Proteomes" id="UP000828251">
    <property type="component" value="Unassembled WGS sequence"/>
</dbReference>
<accession>A0A9D3W6E5</accession>